<feature type="compositionally biased region" description="Pro residues" evidence="1">
    <location>
        <begin position="1"/>
        <end position="12"/>
    </location>
</feature>
<dbReference type="RefSeq" id="WP_146354842.1">
    <property type="nucleotide sequence ID" value="NZ_VOIR01000011.1"/>
</dbReference>
<dbReference type="OrthoDB" id="5123662at2"/>
<dbReference type="EMBL" id="VOIR01000011">
    <property type="protein sequence ID" value="KAA6436251.1"/>
    <property type="molecule type" value="Genomic_DNA"/>
</dbReference>
<feature type="transmembrane region" description="Helical" evidence="2">
    <location>
        <begin position="200"/>
        <end position="232"/>
    </location>
</feature>
<reference evidence="3 4" key="1">
    <citation type="submission" date="2019-08" db="EMBL/GenBank/DDBJ databases">
        <title>Agrococcus lahaulensis sp. nov., isolated from a cold desert of the Indian Himalayas.</title>
        <authorList>
            <person name="Qu J.H."/>
        </authorList>
    </citation>
    <scope>NUCLEOTIDE SEQUENCE [LARGE SCALE GENOMIC DNA]</scope>
    <source>
        <strain evidence="3 4">NS18</strain>
    </source>
</reference>
<keyword evidence="2" id="KW-0812">Transmembrane</keyword>
<accession>A0A5M8QM56</accession>
<evidence type="ECO:0000256" key="1">
    <source>
        <dbReference type="SAM" id="MobiDB-lite"/>
    </source>
</evidence>
<evidence type="ECO:0000313" key="4">
    <source>
        <dbReference type="Proteomes" id="UP000323221"/>
    </source>
</evidence>
<sequence>MTDPAAPPPPGTDTPVPADAAARAAAAGRARQVSAASAPGRDRLVPATALESRAAERARLRRERLSMPGTIVAGSVVHGSVVSGAVVPGAAPPVPNPAAGMAGGARVMPPGLVPAVADSMPPRLVPQQWGPQPGPYGMVYGGAPYGTPPTGPQQGTFAVATAAHAGQQGQPGPYGAGPYPPAPIFIVPPRIRWTTPQRRAAILGSWAGQTVMALATHFLTAFVLIVGFAFLLHISGEPVDEFEADSWTAIVSRWSMPDRVWATALIGLLLGGVGLALGWLLSALWARSAGLAKPHRSAWLAWLCTTAATGFVGIMLWPLVLFGGMISVIASSSSSLTIGSMWSMLFWAMALAVVLTGLVGLLFGWLFLSTARPRVDLVGLMAEEEARQRAADEAELTAVRLRGEPA</sequence>
<dbReference type="Proteomes" id="UP000323221">
    <property type="component" value="Unassembled WGS sequence"/>
</dbReference>
<comment type="caution">
    <text evidence="3">The sequence shown here is derived from an EMBL/GenBank/DDBJ whole genome shotgun (WGS) entry which is preliminary data.</text>
</comment>
<keyword evidence="2" id="KW-1133">Transmembrane helix</keyword>
<name>A0A5M8QM56_9MICO</name>
<keyword evidence="2" id="KW-0472">Membrane</keyword>
<feature type="compositionally biased region" description="Low complexity" evidence="1">
    <location>
        <begin position="13"/>
        <end position="38"/>
    </location>
</feature>
<gene>
    <name evidence="3" type="ORF">FQ330_02240</name>
</gene>
<feature type="transmembrane region" description="Helical" evidence="2">
    <location>
        <begin position="298"/>
        <end position="326"/>
    </location>
</feature>
<evidence type="ECO:0000256" key="2">
    <source>
        <dbReference type="SAM" id="Phobius"/>
    </source>
</evidence>
<protein>
    <submittedName>
        <fullName evidence="3">Uncharacterized protein</fullName>
    </submittedName>
</protein>
<feature type="region of interest" description="Disordered" evidence="1">
    <location>
        <begin position="1"/>
        <end position="51"/>
    </location>
</feature>
<evidence type="ECO:0000313" key="3">
    <source>
        <dbReference type="EMBL" id="KAA6436251.1"/>
    </source>
</evidence>
<organism evidence="3 4">
    <name type="scientific">Agrococcus sediminis</name>
    <dbReference type="NCBI Taxonomy" id="2599924"/>
    <lineage>
        <taxon>Bacteria</taxon>
        <taxon>Bacillati</taxon>
        <taxon>Actinomycetota</taxon>
        <taxon>Actinomycetes</taxon>
        <taxon>Micrococcales</taxon>
        <taxon>Microbacteriaceae</taxon>
        <taxon>Agrococcus</taxon>
    </lineage>
</organism>
<feature type="transmembrane region" description="Helical" evidence="2">
    <location>
        <begin position="260"/>
        <end position="286"/>
    </location>
</feature>
<dbReference type="AlphaFoldDB" id="A0A5M8QM56"/>
<feature type="transmembrane region" description="Helical" evidence="2">
    <location>
        <begin position="346"/>
        <end position="368"/>
    </location>
</feature>
<proteinExistence type="predicted"/>
<keyword evidence="4" id="KW-1185">Reference proteome</keyword>